<dbReference type="Proteomes" id="UP000307201">
    <property type="component" value="Unassembled WGS sequence"/>
</dbReference>
<evidence type="ECO:0000313" key="2">
    <source>
        <dbReference type="EMBL" id="TLQ09003.1"/>
    </source>
</evidence>
<evidence type="ECO:0000259" key="1">
    <source>
        <dbReference type="PROSITE" id="PS50994"/>
    </source>
</evidence>
<name>A0A5R9C741_9LACT</name>
<dbReference type="EMBL" id="VBTE01000004">
    <property type="protein sequence ID" value="TLQ09003.1"/>
    <property type="molecule type" value="Genomic_DNA"/>
</dbReference>
<dbReference type="OrthoDB" id="2167116at2"/>
<accession>A0A5R9C741</accession>
<dbReference type="SUPFAM" id="SSF53098">
    <property type="entry name" value="Ribonuclease H-like"/>
    <property type="match status" value="1"/>
</dbReference>
<dbReference type="InterPro" id="IPR032874">
    <property type="entry name" value="DDE_dom"/>
</dbReference>
<feature type="domain" description="Integrase catalytic" evidence="1">
    <location>
        <begin position="296"/>
        <end position="472"/>
    </location>
</feature>
<sequence>MLYTSIINAQFEIIYYCLKENIRQQEMLEKYRDLTRSLIEERDQFFKHSRAPKASEPLDLPYKHMEIDDLPVIKKVHDLNYQRILDYSEDLGQPIKPIRRRKTSPKLSKKEKCPRCHAPHSYLYLNNKQTGQRYCKVCHHTHISGKESQKPRLIRCPHCMTALEKIKTREGFEIYKCKKKACPYYQQRKREIHNDSFLKATYLANPESMKLHYIYRDFQKEFKPLDKETPIKPPVDLSRIHHSQHVVSLAMTYHVNYAMSLRKTAAILYDIHQVTVSHQIIANWAETISLWVKPFTEHYPYDLSDQFCGDETYIRIKGKWNYLIFFFDAINKIILSDHVSAHRDTDAAIEALREALVKINPEERENINFIVDGNPIYLLAQQYFAKHDITFDITQVIGLTNEDEVSQEYHWLKQTIERLNRSFKSDYRVTNGFKSMNGAEVRITLFTTFYNFLRPHQALDYNVPVAIPEVQRQAHMPAKWLTLIELAQDYVESVA</sequence>
<protein>
    <submittedName>
        <fullName evidence="2">DDE-type integrase/transposase/recombinase</fullName>
    </submittedName>
</protein>
<dbReference type="InterPro" id="IPR001584">
    <property type="entry name" value="Integrase_cat-core"/>
</dbReference>
<dbReference type="InterPro" id="IPR012337">
    <property type="entry name" value="RNaseH-like_sf"/>
</dbReference>
<gene>
    <name evidence="2" type="ORF">FEZ48_02300</name>
</gene>
<organism evidence="2 3">
    <name type="scientific">Marinilactibacillus psychrotolerans</name>
    <dbReference type="NCBI Taxonomy" id="191770"/>
    <lineage>
        <taxon>Bacteria</taxon>
        <taxon>Bacillati</taxon>
        <taxon>Bacillota</taxon>
        <taxon>Bacilli</taxon>
        <taxon>Lactobacillales</taxon>
        <taxon>Carnobacteriaceae</taxon>
        <taxon>Marinilactibacillus</taxon>
    </lineage>
</organism>
<dbReference type="Pfam" id="PF13610">
    <property type="entry name" value="DDE_Tnp_IS240"/>
    <property type="match status" value="1"/>
</dbReference>
<proteinExistence type="predicted"/>
<comment type="caution">
    <text evidence="2">The sequence shown here is derived from an EMBL/GenBank/DDBJ whole genome shotgun (WGS) entry which is preliminary data.</text>
</comment>
<reference evidence="2 3" key="1">
    <citation type="submission" date="2019-05" db="EMBL/GenBank/DDBJ databases">
        <title>The metagenome of a microbial culture collection derived from dairy environment covers the genomic content of the human microbiome.</title>
        <authorList>
            <person name="Roder T."/>
            <person name="Wuthrich D."/>
            <person name="Sattari Z."/>
            <person name="Von Ah U."/>
            <person name="Bar C."/>
            <person name="Ronchi F."/>
            <person name="Macpherson A.J."/>
            <person name="Ganal-Vonarburg S.C."/>
            <person name="Bruggmann R."/>
            <person name="Vergeres G."/>
        </authorList>
    </citation>
    <scope>NUCLEOTIDE SEQUENCE [LARGE SCALE GENOMIC DNA]</scope>
    <source>
        <strain evidence="2 3">FAM 24235</strain>
    </source>
</reference>
<evidence type="ECO:0000313" key="3">
    <source>
        <dbReference type="Proteomes" id="UP000307201"/>
    </source>
</evidence>
<dbReference type="RefSeq" id="WP_138470848.1">
    <property type="nucleotide sequence ID" value="NZ_VBTE01000004.1"/>
</dbReference>
<dbReference type="GO" id="GO:0015074">
    <property type="term" value="P:DNA integration"/>
    <property type="evidence" value="ECO:0007669"/>
    <property type="project" value="InterPro"/>
</dbReference>
<dbReference type="AlphaFoldDB" id="A0A5R9C741"/>
<dbReference type="PROSITE" id="PS50994">
    <property type="entry name" value="INTEGRASE"/>
    <property type="match status" value="1"/>
</dbReference>